<evidence type="ECO:0008006" key="4">
    <source>
        <dbReference type="Google" id="ProtNLM"/>
    </source>
</evidence>
<dbReference type="AlphaFoldDB" id="A0AAV5WL44"/>
<evidence type="ECO:0000313" key="2">
    <source>
        <dbReference type="EMBL" id="GMT33001.1"/>
    </source>
</evidence>
<accession>A0AAV5WL44</accession>
<evidence type="ECO:0000256" key="1">
    <source>
        <dbReference type="SAM" id="SignalP"/>
    </source>
</evidence>
<keyword evidence="1" id="KW-0732">Signal</keyword>
<dbReference type="Proteomes" id="UP001432322">
    <property type="component" value="Unassembled WGS sequence"/>
</dbReference>
<dbReference type="EMBL" id="BTSY01000006">
    <property type="protein sequence ID" value="GMT33001.1"/>
    <property type="molecule type" value="Genomic_DNA"/>
</dbReference>
<sequence length="87" mass="10002">WMALVCLLLLQYTSASLQSYTINSLNFGSTFRAPQFASQSDTIHRMKIPTNFGGLRPERIRRNCFFSPVQCQMPGSSSLQMRLRRQL</sequence>
<comment type="caution">
    <text evidence="2">The sequence shown here is derived from an EMBL/GenBank/DDBJ whole genome shotgun (WGS) entry which is preliminary data.</text>
</comment>
<gene>
    <name evidence="2" type="ORF">PFISCL1PPCAC_24298</name>
</gene>
<proteinExistence type="predicted"/>
<reference evidence="2" key="1">
    <citation type="submission" date="2023-10" db="EMBL/GenBank/DDBJ databases">
        <title>Genome assembly of Pristionchus species.</title>
        <authorList>
            <person name="Yoshida K."/>
            <person name="Sommer R.J."/>
        </authorList>
    </citation>
    <scope>NUCLEOTIDE SEQUENCE</scope>
    <source>
        <strain evidence="2">RS5133</strain>
    </source>
</reference>
<feature type="signal peptide" evidence="1">
    <location>
        <begin position="1"/>
        <end position="15"/>
    </location>
</feature>
<name>A0AAV5WL44_9BILA</name>
<evidence type="ECO:0000313" key="3">
    <source>
        <dbReference type="Proteomes" id="UP001432322"/>
    </source>
</evidence>
<feature type="non-terminal residue" evidence="2">
    <location>
        <position position="1"/>
    </location>
</feature>
<feature type="chain" id="PRO_5043730780" description="Secreted protein" evidence="1">
    <location>
        <begin position="16"/>
        <end position="87"/>
    </location>
</feature>
<protein>
    <recommendedName>
        <fullName evidence="4">Secreted protein</fullName>
    </recommendedName>
</protein>
<organism evidence="2 3">
    <name type="scientific">Pristionchus fissidentatus</name>
    <dbReference type="NCBI Taxonomy" id="1538716"/>
    <lineage>
        <taxon>Eukaryota</taxon>
        <taxon>Metazoa</taxon>
        <taxon>Ecdysozoa</taxon>
        <taxon>Nematoda</taxon>
        <taxon>Chromadorea</taxon>
        <taxon>Rhabditida</taxon>
        <taxon>Rhabditina</taxon>
        <taxon>Diplogasteromorpha</taxon>
        <taxon>Diplogasteroidea</taxon>
        <taxon>Neodiplogasteridae</taxon>
        <taxon>Pristionchus</taxon>
    </lineage>
</organism>
<keyword evidence="3" id="KW-1185">Reference proteome</keyword>